<feature type="domain" description="BTB" evidence="1">
    <location>
        <begin position="290"/>
        <end position="356"/>
    </location>
</feature>
<dbReference type="PROSITE" id="PS50097">
    <property type="entry name" value="BTB"/>
    <property type="match status" value="1"/>
</dbReference>
<protein>
    <submittedName>
        <fullName evidence="2">Protein roadkill like protein</fullName>
    </submittedName>
</protein>
<sequence>MATSEISPEDELHLDVYWKIKNFSYCIVDIISPEFNVCGFKYCLILLHKCADVECKILNLDDCSEITYTKTQISFQTTDSSEEEFVSDSKLVVSKDAIFGNRRSAFLPGDTLTIRFRSTTSSEKSFFMCSQIVVKRKYFLLNFNTLGKYGSELQKCIEKSDLYGRIQLNLTFMNGIDSAEQFHIEISKTGGRKCLCVLKVSVLDVEGKALNEVSDNFFLSRKVVNKPKCFLRLSRHSNDESSIISYCENARPLMKESEDLSLTFKEKNVPGSATELQADLKSILDTGTLFDVSLQIDTEFIQAHKIILSARSPVFNSVFTKHRKENNNIVVIEDLDVDTLRKLLLYMYTDTIFDDHWENIKKLYFAANKFEIPSLKKKCVSILKTNLSISNVCEAACLADLHQDNDVKTATIDFIFEHDFEVFASVAWMELESNNSPLAFRIMHEIHRNIRMRFA</sequence>
<organism evidence="2 3">
    <name type="scientific">Argiope bruennichi</name>
    <name type="common">Wasp spider</name>
    <name type="synonym">Aranea bruennichi</name>
    <dbReference type="NCBI Taxonomy" id="94029"/>
    <lineage>
        <taxon>Eukaryota</taxon>
        <taxon>Metazoa</taxon>
        <taxon>Ecdysozoa</taxon>
        <taxon>Arthropoda</taxon>
        <taxon>Chelicerata</taxon>
        <taxon>Arachnida</taxon>
        <taxon>Araneae</taxon>
        <taxon>Araneomorphae</taxon>
        <taxon>Entelegynae</taxon>
        <taxon>Araneoidea</taxon>
        <taxon>Araneidae</taxon>
        <taxon>Argiope</taxon>
    </lineage>
</organism>
<keyword evidence="3" id="KW-1185">Reference proteome</keyword>
<dbReference type="Pfam" id="PF00651">
    <property type="entry name" value="BTB"/>
    <property type="match status" value="1"/>
</dbReference>
<dbReference type="SUPFAM" id="SSF54695">
    <property type="entry name" value="POZ domain"/>
    <property type="match status" value="1"/>
</dbReference>
<reference evidence="2" key="1">
    <citation type="journal article" date="2020" name="bioRxiv">
        <title>Chromosome-level reference genome of the European wasp spider Argiope bruennichi: a resource for studies on range expansion and evolutionary adaptation.</title>
        <authorList>
            <person name="Sheffer M.M."/>
            <person name="Hoppe A."/>
            <person name="Krehenwinkel H."/>
            <person name="Uhl G."/>
            <person name="Kuss A.W."/>
            <person name="Jensen L."/>
            <person name="Jensen C."/>
            <person name="Gillespie R.G."/>
            <person name="Hoff K.J."/>
            <person name="Prost S."/>
        </authorList>
    </citation>
    <scope>NUCLEOTIDE SEQUENCE</scope>
</reference>
<dbReference type="InterPro" id="IPR011333">
    <property type="entry name" value="SKP1/BTB/POZ_sf"/>
</dbReference>
<dbReference type="SMART" id="SM00225">
    <property type="entry name" value="BTB"/>
    <property type="match status" value="1"/>
</dbReference>
<dbReference type="Gene3D" id="1.25.40.420">
    <property type="match status" value="1"/>
</dbReference>
<comment type="caution">
    <text evidence="2">The sequence shown here is derived from an EMBL/GenBank/DDBJ whole genome shotgun (WGS) entry which is preliminary data.</text>
</comment>
<accession>A0A8T0EL28</accession>
<dbReference type="Gene3D" id="3.30.710.10">
    <property type="entry name" value="Potassium Channel Kv1.1, Chain A"/>
    <property type="match status" value="1"/>
</dbReference>
<gene>
    <name evidence="2" type="ORF">HNY73_017217</name>
</gene>
<reference evidence="2" key="2">
    <citation type="submission" date="2020-06" db="EMBL/GenBank/DDBJ databases">
        <authorList>
            <person name="Sheffer M."/>
        </authorList>
    </citation>
    <scope>NUCLEOTIDE SEQUENCE</scope>
</reference>
<evidence type="ECO:0000313" key="3">
    <source>
        <dbReference type="Proteomes" id="UP000807504"/>
    </source>
</evidence>
<dbReference type="PANTHER" id="PTHR24413">
    <property type="entry name" value="SPECKLE-TYPE POZ PROTEIN"/>
    <property type="match status" value="1"/>
</dbReference>
<name>A0A8T0EL28_ARGBR</name>
<evidence type="ECO:0000259" key="1">
    <source>
        <dbReference type="PROSITE" id="PS50097"/>
    </source>
</evidence>
<evidence type="ECO:0000313" key="2">
    <source>
        <dbReference type="EMBL" id="KAF8774692.1"/>
    </source>
</evidence>
<proteinExistence type="predicted"/>
<dbReference type="AlphaFoldDB" id="A0A8T0EL28"/>
<dbReference type="SUPFAM" id="SSF49599">
    <property type="entry name" value="TRAF domain-like"/>
    <property type="match status" value="1"/>
</dbReference>
<dbReference type="Proteomes" id="UP000807504">
    <property type="component" value="Unassembled WGS sequence"/>
</dbReference>
<dbReference type="EMBL" id="JABXBU010002227">
    <property type="protein sequence ID" value="KAF8774692.1"/>
    <property type="molecule type" value="Genomic_DNA"/>
</dbReference>
<dbReference type="InterPro" id="IPR000210">
    <property type="entry name" value="BTB/POZ_dom"/>
</dbReference>